<name>A0A084CP01_9GAMM</name>
<keyword evidence="6" id="KW-0963">Cytoplasm</keyword>
<dbReference type="NCBIfam" id="NF004270">
    <property type="entry name" value="PRK05687.2-1"/>
    <property type="match status" value="1"/>
</dbReference>
<evidence type="ECO:0000256" key="1">
    <source>
        <dbReference type="ARBA" id="ARBA00003041"/>
    </source>
</evidence>
<comment type="caution">
    <text evidence="11">The sequence shown here is derived from an EMBL/GenBank/DDBJ whole genome shotgun (WGS) entry which is preliminary data.</text>
</comment>
<dbReference type="STRING" id="1179155.CF67_14104"/>
<comment type="similarity">
    <text evidence="3">Belongs to the FliH family.</text>
</comment>
<keyword evidence="11" id="KW-0282">Flagellum</keyword>
<accession>A0A084CP01</accession>
<sequence>MFNKKKLGFLRPNKNQAIVEEAKKWKLPDYSDKTNKKIRKETAVNYNPKRTLNFNEPIKKEIPPLTEEDIESIKKNAYQEGVLKGKETGFKKGYDKGKKQGLDVGYQEGVDQGKIKGIKEGQEFIQQQVQTFIKLADKFNQPLEMITDQIEKQLIDMILILVKEIVHIEVKTNPKIVLDTIKQSIKALPISEHTTILKLHPDDIEIIHSFYSKKELDSRKWILSAESTLNRGDIQIKVNESNLDYKIEDRIQSVIRNFLISNNINSNE</sequence>
<evidence type="ECO:0000256" key="3">
    <source>
        <dbReference type="ARBA" id="ARBA00006602"/>
    </source>
</evidence>
<keyword evidence="11" id="KW-0966">Cell projection</keyword>
<keyword evidence="5" id="KW-0813">Transport</keyword>
<dbReference type="AlphaFoldDB" id="A0A084CP01"/>
<dbReference type="PRINTS" id="PR01003">
    <property type="entry name" value="FLGFLIH"/>
</dbReference>
<evidence type="ECO:0000256" key="8">
    <source>
        <dbReference type="ARBA" id="ARBA00022927"/>
    </source>
</evidence>
<evidence type="ECO:0000256" key="4">
    <source>
        <dbReference type="ARBA" id="ARBA00016507"/>
    </source>
</evidence>
<evidence type="ECO:0000256" key="9">
    <source>
        <dbReference type="ARBA" id="ARBA00023225"/>
    </source>
</evidence>
<dbReference type="Pfam" id="PF02108">
    <property type="entry name" value="FliH"/>
    <property type="match status" value="1"/>
</dbReference>
<evidence type="ECO:0000313" key="12">
    <source>
        <dbReference type="Proteomes" id="UP000053784"/>
    </source>
</evidence>
<evidence type="ECO:0000256" key="6">
    <source>
        <dbReference type="ARBA" id="ARBA00022490"/>
    </source>
</evidence>
<comment type="subcellular location">
    <subcellularLocation>
        <location evidence="2">Cytoplasm</location>
    </subcellularLocation>
</comment>
<reference evidence="11 12" key="1">
    <citation type="submission" date="2014-03" db="EMBL/GenBank/DDBJ databases">
        <title>Selection and divergence in the genomes of co-occurring obligate luminous symbionts with specific hosts.</title>
        <authorList>
            <person name="Hendry T.A."/>
            <person name="de Wet J.R."/>
            <person name="Dunlap P.V."/>
        </authorList>
    </citation>
    <scope>NUCLEOTIDE SEQUENCE [LARGE SCALE GENOMIC DNA]</scope>
    <source>
        <strain evidence="11 12">Ppalp.1</strain>
    </source>
</reference>
<dbReference type="GO" id="GO:0044781">
    <property type="term" value="P:bacterial-type flagellum organization"/>
    <property type="evidence" value="ECO:0007669"/>
    <property type="project" value="UniProtKB-KW"/>
</dbReference>
<dbReference type="EMBL" id="JGVK01000006">
    <property type="protein sequence ID" value="KEY91530.1"/>
    <property type="molecule type" value="Genomic_DNA"/>
</dbReference>
<dbReference type="NCBIfam" id="NF004267">
    <property type="entry name" value="PRK05687.1-3"/>
    <property type="match status" value="1"/>
</dbReference>
<dbReference type="GO" id="GO:0071973">
    <property type="term" value="P:bacterial-type flagellum-dependent cell motility"/>
    <property type="evidence" value="ECO:0007669"/>
    <property type="project" value="InterPro"/>
</dbReference>
<keyword evidence="9" id="KW-1006">Bacterial flagellum protein export</keyword>
<dbReference type="eggNOG" id="COG1317">
    <property type="taxonomic scope" value="Bacteria"/>
</dbReference>
<evidence type="ECO:0000259" key="10">
    <source>
        <dbReference type="Pfam" id="PF02108"/>
    </source>
</evidence>
<keyword evidence="12" id="KW-1185">Reference proteome</keyword>
<organism evidence="11 12">
    <name type="scientific">Candidatus Photodesmus blepharonis</name>
    <dbReference type="NCBI Taxonomy" id="1179155"/>
    <lineage>
        <taxon>Bacteria</taxon>
        <taxon>Pseudomonadati</taxon>
        <taxon>Pseudomonadota</taxon>
        <taxon>Gammaproteobacteria</taxon>
        <taxon>Vibrionales</taxon>
        <taxon>Vibrionaceae</taxon>
        <taxon>Candidatus Photodesmus</taxon>
    </lineage>
</organism>
<dbReference type="PANTHER" id="PTHR34982">
    <property type="entry name" value="YOP PROTEINS TRANSLOCATION PROTEIN L"/>
    <property type="match status" value="1"/>
</dbReference>
<comment type="function">
    <text evidence="1">Needed for flagellar regrowth and assembly.</text>
</comment>
<evidence type="ECO:0000256" key="2">
    <source>
        <dbReference type="ARBA" id="ARBA00004496"/>
    </source>
</evidence>
<dbReference type="RefSeq" id="WP_034413321.1">
    <property type="nucleotide sequence ID" value="NZ_JGVK01000006.1"/>
</dbReference>
<dbReference type="GO" id="GO:0009288">
    <property type="term" value="C:bacterial-type flagellum"/>
    <property type="evidence" value="ECO:0007669"/>
    <property type="project" value="InterPro"/>
</dbReference>
<keyword evidence="7" id="KW-1005">Bacterial flagellum biogenesis</keyword>
<dbReference type="GO" id="GO:0003774">
    <property type="term" value="F:cytoskeletal motor activity"/>
    <property type="evidence" value="ECO:0007669"/>
    <property type="project" value="InterPro"/>
</dbReference>
<gene>
    <name evidence="11" type="primary">fliH</name>
    <name evidence="11" type="ORF">CF67_14104</name>
</gene>
<dbReference type="OrthoDB" id="8480773at2"/>
<dbReference type="InterPro" id="IPR000563">
    <property type="entry name" value="Flag_FliH"/>
</dbReference>
<evidence type="ECO:0000256" key="7">
    <source>
        <dbReference type="ARBA" id="ARBA00022795"/>
    </source>
</evidence>
<dbReference type="PANTHER" id="PTHR34982:SF1">
    <property type="entry name" value="FLAGELLAR ASSEMBLY PROTEIN FLIH"/>
    <property type="match status" value="1"/>
</dbReference>
<feature type="domain" description="Flagellar assembly protein FliH/Type III secretion system HrpE" evidence="10">
    <location>
        <begin position="127"/>
        <end position="253"/>
    </location>
</feature>
<evidence type="ECO:0000256" key="5">
    <source>
        <dbReference type="ARBA" id="ARBA00022448"/>
    </source>
</evidence>
<dbReference type="InterPro" id="IPR051472">
    <property type="entry name" value="T3SS_Stator/FliH"/>
</dbReference>
<proteinExistence type="inferred from homology"/>
<dbReference type="GO" id="GO:0005829">
    <property type="term" value="C:cytosol"/>
    <property type="evidence" value="ECO:0007669"/>
    <property type="project" value="TreeGrafter"/>
</dbReference>
<dbReference type="GO" id="GO:0015031">
    <property type="term" value="P:protein transport"/>
    <property type="evidence" value="ECO:0007669"/>
    <property type="project" value="UniProtKB-KW"/>
</dbReference>
<keyword evidence="8" id="KW-0653">Protein transport</keyword>
<keyword evidence="11" id="KW-0969">Cilium</keyword>
<dbReference type="InterPro" id="IPR018035">
    <property type="entry name" value="Flagellar_FliH/T3SS_HrpE"/>
</dbReference>
<dbReference type="Proteomes" id="UP000053784">
    <property type="component" value="Unassembled WGS sequence"/>
</dbReference>
<evidence type="ECO:0000313" key="11">
    <source>
        <dbReference type="EMBL" id="KEY91530.1"/>
    </source>
</evidence>
<protein>
    <recommendedName>
        <fullName evidence="4">Flagellar assembly protein FliH</fullName>
    </recommendedName>
</protein>